<dbReference type="GO" id="GO:0016787">
    <property type="term" value="F:hydrolase activity"/>
    <property type="evidence" value="ECO:0007669"/>
    <property type="project" value="UniProtKB-KW"/>
</dbReference>
<dbReference type="Gene3D" id="3.90.850.10">
    <property type="entry name" value="Fumarylacetoacetase-like, C-terminal domain"/>
    <property type="match status" value="1"/>
</dbReference>
<feature type="domain" description="Fumarylacetoacetase-like C-terminal" evidence="1">
    <location>
        <begin position="130"/>
        <end position="323"/>
    </location>
</feature>
<protein>
    <submittedName>
        <fullName evidence="2">Fumarylacetoacetate hydrolase family protein</fullName>
    </submittedName>
</protein>
<dbReference type="EMBL" id="VDUZ01000020">
    <property type="protein sequence ID" value="TXL74121.1"/>
    <property type="molecule type" value="Genomic_DNA"/>
</dbReference>
<dbReference type="OrthoDB" id="3766879at2"/>
<keyword evidence="3" id="KW-1185">Reference proteome</keyword>
<evidence type="ECO:0000313" key="3">
    <source>
        <dbReference type="Proteomes" id="UP000321638"/>
    </source>
</evidence>
<name>A0A5C8PKN6_9HYPH</name>
<proteinExistence type="predicted"/>
<dbReference type="InterPro" id="IPR011234">
    <property type="entry name" value="Fumarylacetoacetase-like_C"/>
</dbReference>
<dbReference type="Proteomes" id="UP000321638">
    <property type="component" value="Unassembled WGS sequence"/>
</dbReference>
<dbReference type="SUPFAM" id="SSF56529">
    <property type="entry name" value="FAH"/>
    <property type="match status" value="1"/>
</dbReference>
<reference evidence="2 3" key="1">
    <citation type="submission" date="2019-06" db="EMBL/GenBank/DDBJ databases">
        <title>New taxonomy in bacterial strain CC-CFT640, isolated from vineyard.</title>
        <authorList>
            <person name="Lin S.-Y."/>
            <person name="Tsai C.-F."/>
            <person name="Young C.-C."/>
        </authorList>
    </citation>
    <scope>NUCLEOTIDE SEQUENCE [LARGE SCALE GENOMIC DNA]</scope>
    <source>
        <strain evidence="2 3">CC-CFT640</strain>
    </source>
</reference>
<dbReference type="InterPro" id="IPR036663">
    <property type="entry name" value="Fumarylacetoacetase_C_sf"/>
</dbReference>
<accession>A0A5C8PKN6</accession>
<dbReference type="Pfam" id="PF01557">
    <property type="entry name" value="FAA_hydrolase"/>
    <property type="match status" value="1"/>
</dbReference>
<comment type="caution">
    <text evidence="2">The sequence shown here is derived from an EMBL/GenBank/DDBJ whole genome shotgun (WGS) entry which is preliminary data.</text>
</comment>
<dbReference type="AlphaFoldDB" id="A0A5C8PKN6"/>
<sequence length="327" mass="35192">MKLATYRNGGAVRLGAVHDGDARILDVAAAASRDGMPDAAFASMLALIDAGPSALDGARALLARHADDGDLNSTLASVKLLSPVPEPRQIRDFSVFPGHIRQAPAGMQRLLARQRGDNAAAAAVMPAADVPPVYRAQPIYYKANRFSVIGTEEVVRWPRYSQVMDFELEFGVFIGRGGADIARGAARQHIFGFAIFNDFSARDAQFVEMQGMLGPCKGKDFDTGNAIGPWLVTADEIADPYGLAMSVRVNGETWASGTSADMLHGFEDMIAFVSRDETLRAGEFFGSGTMGNGCGLELDRFLKHGDIVELEVERIGVLRNTVVRQDV</sequence>
<evidence type="ECO:0000313" key="2">
    <source>
        <dbReference type="EMBL" id="TXL74121.1"/>
    </source>
</evidence>
<gene>
    <name evidence="2" type="ORF">FHP25_18120</name>
</gene>
<organism evidence="2 3">
    <name type="scientific">Vineibacter terrae</name>
    <dbReference type="NCBI Taxonomy" id="2586908"/>
    <lineage>
        <taxon>Bacteria</taxon>
        <taxon>Pseudomonadati</taxon>
        <taxon>Pseudomonadota</taxon>
        <taxon>Alphaproteobacteria</taxon>
        <taxon>Hyphomicrobiales</taxon>
        <taxon>Vineibacter</taxon>
    </lineage>
</organism>
<keyword evidence="2" id="KW-0378">Hydrolase</keyword>
<dbReference type="PANTHER" id="PTHR43211">
    <property type="entry name" value="FUMARYLACETOACETATE HYDROLASE"/>
    <property type="match status" value="1"/>
</dbReference>
<dbReference type="PANTHER" id="PTHR43211:SF1">
    <property type="entry name" value="BLL6422 PROTEIN"/>
    <property type="match status" value="1"/>
</dbReference>
<evidence type="ECO:0000259" key="1">
    <source>
        <dbReference type="Pfam" id="PF01557"/>
    </source>
</evidence>
<dbReference type="RefSeq" id="WP_147848367.1">
    <property type="nucleotide sequence ID" value="NZ_VDUZ01000020.1"/>
</dbReference>